<name>A0A7V8FGW4_STEMA</name>
<dbReference type="Proteomes" id="UP000487117">
    <property type="component" value="Unassembled WGS sequence"/>
</dbReference>
<sequence length="135" mass="14234">MSTPLPAYTRLRALIGDAARELPNALAEKMEDALCDAAEAEPTPAFFSALDDHGSGHCADGAPWSELRITPGRALDLARATRSVSGIAAVLAVLHAAHVAREDDGPALQPKAHVVDGLFRACEALSEQAERCLRP</sequence>
<evidence type="ECO:0000313" key="2">
    <source>
        <dbReference type="Proteomes" id="UP000487117"/>
    </source>
</evidence>
<evidence type="ECO:0000313" key="1">
    <source>
        <dbReference type="EMBL" id="KAF1015544.1"/>
    </source>
</evidence>
<proteinExistence type="predicted"/>
<protein>
    <submittedName>
        <fullName evidence="1">Uncharacterized protein</fullName>
    </submittedName>
</protein>
<dbReference type="EMBL" id="WNDS01000002">
    <property type="protein sequence ID" value="KAF1015544.1"/>
    <property type="molecule type" value="Genomic_DNA"/>
</dbReference>
<comment type="caution">
    <text evidence="1">The sequence shown here is derived from an EMBL/GenBank/DDBJ whole genome shotgun (WGS) entry which is preliminary data.</text>
</comment>
<dbReference type="AlphaFoldDB" id="A0A7V8FGW4"/>
<organism evidence="1 2">
    <name type="scientific">Stenotrophomonas maltophilia</name>
    <name type="common">Pseudomonas maltophilia</name>
    <name type="synonym">Xanthomonas maltophilia</name>
    <dbReference type="NCBI Taxonomy" id="40324"/>
    <lineage>
        <taxon>Bacteria</taxon>
        <taxon>Pseudomonadati</taxon>
        <taxon>Pseudomonadota</taxon>
        <taxon>Gammaproteobacteria</taxon>
        <taxon>Lysobacterales</taxon>
        <taxon>Lysobacteraceae</taxon>
        <taxon>Stenotrophomonas</taxon>
        <taxon>Stenotrophomonas maltophilia group</taxon>
    </lineage>
</organism>
<accession>A0A7V8FGW4</accession>
<gene>
    <name evidence="1" type="ORF">GAK31_01018</name>
</gene>
<reference evidence="2" key="1">
    <citation type="journal article" date="2020" name="MBio">
        <title>Horizontal gene transfer to a defensive symbiont with a reduced genome amongst a multipartite beetle microbiome.</title>
        <authorList>
            <person name="Waterworth S.C."/>
            <person name="Florez L.V."/>
            <person name="Rees E.R."/>
            <person name="Hertweck C."/>
            <person name="Kaltenpoth M."/>
            <person name="Kwan J.C."/>
        </authorList>
    </citation>
    <scope>NUCLEOTIDE SEQUENCE [LARGE SCALE GENOMIC DNA]</scope>
</reference>